<proteinExistence type="predicted"/>
<name>A0A9Q2RVB4_9RHOB</name>
<gene>
    <name evidence="3" type="ORF">JQX14_12795</name>
</gene>
<dbReference type="InterPro" id="IPR007921">
    <property type="entry name" value="CHAP_dom"/>
</dbReference>
<organism evidence="3 4">
    <name type="scientific">Pseudosulfitobacter pseudonitzschiae</name>
    <dbReference type="NCBI Taxonomy" id="1402135"/>
    <lineage>
        <taxon>Bacteria</taxon>
        <taxon>Pseudomonadati</taxon>
        <taxon>Pseudomonadota</taxon>
        <taxon>Alphaproteobacteria</taxon>
        <taxon>Rhodobacterales</taxon>
        <taxon>Roseobacteraceae</taxon>
        <taxon>Pseudosulfitobacter</taxon>
    </lineage>
</organism>
<sequence length="185" mass="20336">MLRTNIACKLPWAFLALGMLVSACAQKPEVTHSGIDQNRLTLALMEVEAKHERGARVWCVPFARDLSGIEIYGNANLWWDKAKGLYPRGNAPAPGSVLAFRSTSKNPMGHVAVVSQILSDRMIQVDHANWEKNRVTMKMVAVDVSKSNDWTAVRLESAPGSLGSTYPTHGFIYPAANQSKIASRM</sequence>
<dbReference type="AlphaFoldDB" id="A0A9Q2RVB4"/>
<feature type="signal peptide" evidence="1">
    <location>
        <begin position="1"/>
        <end position="25"/>
    </location>
</feature>
<evidence type="ECO:0000313" key="3">
    <source>
        <dbReference type="EMBL" id="MBM2355421.1"/>
    </source>
</evidence>
<protein>
    <submittedName>
        <fullName evidence="3">CHAP domain-containing protein</fullName>
    </submittedName>
</protein>
<dbReference type="Pfam" id="PF05257">
    <property type="entry name" value="CHAP"/>
    <property type="match status" value="1"/>
</dbReference>
<dbReference type="EMBL" id="JAFBWN010000007">
    <property type="protein sequence ID" value="MBM2355421.1"/>
    <property type="molecule type" value="Genomic_DNA"/>
</dbReference>
<feature type="domain" description="Peptidase C51" evidence="2">
    <location>
        <begin position="34"/>
        <end position="154"/>
    </location>
</feature>
<dbReference type="Proteomes" id="UP000809337">
    <property type="component" value="Unassembled WGS sequence"/>
</dbReference>
<feature type="chain" id="PRO_5040171780" evidence="1">
    <location>
        <begin position="26"/>
        <end position="185"/>
    </location>
</feature>
<evidence type="ECO:0000256" key="1">
    <source>
        <dbReference type="SAM" id="SignalP"/>
    </source>
</evidence>
<dbReference type="RefSeq" id="WP_231034400.1">
    <property type="nucleotide sequence ID" value="NZ_JAJNGX010000007.1"/>
</dbReference>
<dbReference type="PROSITE" id="PS50911">
    <property type="entry name" value="CHAP"/>
    <property type="match status" value="1"/>
</dbReference>
<evidence type="ECO:0000313" key="4">
    <source>
        <dbReference type="Proteomes" id="UP000809337"/>
    </source>
</evidence>
<reference evidence="3" key="1">
    <citation type="submission" date="2021-01" db="EMBL/GenBank/DDBJ databases">
        <title>Diatom-associated Roseobacters Show Island Model of Population Structure.</title>
        <authorList>
            <person name="Qu L."/>
            <person name="Feng X."/>
            <person name="Chen Y."/>
            <person name="Li L."/>
            <person name="Wang X."/>
            <person name="Hu Z."/>
            <person name="Wang H."/>
            <person name="Luo H."/>
        </authorList>
    </citation>
    <scope>NUCLEOTIDE SEQUENCE</scope>
    <source>
        <strain evidence="3">SM26-45</strain>
    </source>
</reference>
<accession>A0A9Q2RVB4</accession>
<dbReference type="PROSITE" id="PS51257">
    <property type="entry name" value="PROKAR_LIPOPROTEIN"/>
    <property type="match status" value="1"/>
</dbReference>
<comment type="caution">
    <text evidence="3">The sequence shown here is derived from an EMBL/GenBank/DDBJ whole genome shotgun (WGS) entry which is preliminary data.</text>
</comment>
<dbReference type="SUPFAM" id="SSF54001">
    <property type="entry name" value="Cysteine proteinases"/>
    <property type="match status" value="1"/>
</dbReference>
<keyword evidence="1" id="KW-0732">Signal</keyword>
<evidence type="ECO:0000259" key="2">
    <source>
        <dbReference type="PROSITE" id="PS50911"/>
    </source>
</evidence>
<dbReference type="InterPro" id="IPR038765">
    <property type="entry name" value="Papain-like_cys_pep_sf"/>
</dbReference>
<dbReference type="Gene3D" id="3.90.1720.10">
    <property type="entry name" value="endopeptidase domain like (from Nostoc punctiforme)"/>
    <property type="match status" value="1"/>
</dbReference>